<proteinExistence type="predicted"/>
<dbReference type="EMBL" id="GISG01047162">
    <property type="protein sequence ID" value="MBA4624307.1"/>
    <property type="molecule type" value="Transcribed_RNA"/>
</dbReference>
<dbReference type="AlphaFoldDB" id="A0A7C9CSI5"/>
<accession>A0A7C9CSI5</accession>
<organism evidence="1">
    <name type="scientific">Opuntia streptacantha</name>
    <name type="common">Prickly pear cactus</name>
    <name type="synonym">Opuntia cardona</name>
    <dbReference type="NCBI Taxonomy" id="393608"/>
    <lineage>
        <taxon>Eukaryota</taxon>
        <taxon>Viridiplantae</taxon>
        <taxon>Streptophyta</taxon>
        <taxon>Embryophyta</taxon>
        <taxon>Tracheophyta</taxon>
        <taxon>Spermatophyta</taxon>
        <taxon>Magnoliopsida</taxon>
        <taxon>eudicotyledons</taxon>
        <taxon>Gunneridae</taxon>
        <taxon>Pentapetalae</taxon>
        <taxon>Caryophyllales</taxon>
        <taxon>Cactineae</taxon>
        <taxon>Cactaceae</taxon>
        <taxon>Opuntioideae</taxon>
        <taxon>Opuntia</taxon>
    </lineage>
</organism>
<protein>
    <submittedName>
        <fullName evidence="1">Uncharacterized protein</fullName>
    </submittedName>
</protein>
<reference evidence="1" key="2">
    <citation type="submission" date="2020-07" db="EMBL/GenBank/DDBJ databases">
        <authorList>
            <person name="Vera ALvarez R."/>
            <person name="Arias-Moreno D.M."/>
            <person name="Jimenez-Jacinto V."/>
            <person name="Jimenez-Bremont J.F."/>
            <person name="Swaminathan K."/>
            <person name="Moose S.P."/>
            <person name="Guerrero-Gonzalez M.L."/>
            <person name="Marino-Ramirez L."/>
            <person name="Landsman D."/>
            <person name="Rodriguez-Kessler M."/>
            <person name="Delgado-Sanchez P."/>
        </authorList>
    </citation>
    <scope>NUCLEOTIDE SEQUENCE</scope>
    <source>
        <tissue evidence="1">Cladode</tissue>
    </source>
</reference>
<sequence length="99" mass="11183">MGKTPASSAKENDIVHEVQEEKAQTRPTICTGEALYIWEYSSVDLSSSSQHCLELDNSYIRLRDYILKLQMLRLCLLPSSYSYQPTCRNSQCSASIDDG</sequence>
<name>A0A7C9CSI5_OPUST</name>
<reference evidence="1" key="1">
    <citation type="journal article" date="2013" name="J. Plant Res.">
        <title>Effect of fungi and light on seed germination of three Opuntia species from semiarid lands of central Mexico.</title>
        <authorList>
            <person name="Delgado-Sanchez P."/>
            <person name="Jimenez-Bremont J.F."/>
            <person name="Guerrero-Gonzalez Mde L."/>
            <person name="Flores J."/>
        </authorList>
    </citation>
    <scope>NUCLEOTIDE SEQUENCE</scope>
    <source>
        <tissue evidence="1">Cladode</tissue>
    </source>
</reference>
<evidence type="ECO:0000313" key="1">
    <source>
        <dbReference type="EMBL" id="MBA4624307.1"/>
    </source>
</evidence>